<protein>
    <submittedName>
        <fullName evidence="1">Uncharacterized protein</fullName>
    </submittedName>
</protein>
<dbReference type="AlphaFoldDB" id="A0A4Y2MLF3"/>
<gene>
    <name evidence="1" type="ORF">AVEN_46580_1</name>
</gene>
<evidence type="ECO:0000313" key="1">
    <source>
        <dbReference type="EMBL" id="GBN27190.1"/>
    </source>
</evidence>
<organism evidence="1 2">
    <name type="scientific">Araneus ventricosus</name>
    <name type="common">Orbweaver spider</name>
    <name type="synonym">Epeira ventricosa</name>
    <dbReference type="NCBI Taxonomy" id="182803"/>
    <lineage>
        <taxon>Eukaryota</taxon>
        <taxon>Metazoa</taxon>
        <taxon>Ecdysozoa</taxon>
        <taxon>Arthropoda</taxon>
        <taxon>Chelicerata</taxon>
        <taxon>Arachnida</taxon>
        <taxon>Araneae</taxon>
        <taxon>Araneomorphae</taxon>
        <taxon>Entelegynae</taxon>
        <taxon>Araneoidea</taxon>
        <taxon>Araneidae</taxon>
        <taxon>Araneus</taxon>
    </lineage>
</organism>
<dbReference type="OrthoDB" id="6453915at2759"/>
<dbReference type="EMBL" id="BGPR01007484">
    <property type="protein sequence ID" value="GBN27190.1"/>
    <property type="molecule type" value="Genomic_DNA"/>
</dbReference>
<sequence length="170" mass="19676">MDPESTRSVEPQSSLVLHLSHLTMNSVQYIVLADWMWMREKWLVRRIAFAPVYKPEDTLVITIKKESWGTFTFDEVQKNANLHPLSGFAEEPVSCREYRVDLEDMASILRGQFYHTILKESDTWDITIGTKDMATFMFLEPLLRDTVVYLGEKVNVEEEVSGLIKAETVN</sequence>
<evidence type="ECO:0000313" key="2">
    <source>
        <dbReference type="Proteomes" id="UP000499080"/>
    </source>
</evidence>
<comment type="caution">
    <text evidence="1">The sequence shown here is derived from an EMBL/GenBank/DDBJ whole genome shotgun (WGS) entry which is preliminary data.</text>
</comment>
<name>A0A4Y2MLF3_ARAVE</name>
<accession>A0A4Y2MLF3</accession>
<keyword evidence="2" id="KW-1185">Reference proteome</keyword>
<dbReference type="Proteomes" id="UP000499080">
    <property type="component" value="Unassembled WGS sequence"/>
</dbReference>
<proteinExistence type="predicted"/>
<reference evidence="1 2" key="1">
    <citation type="journal article" date="2019" name="Sci. Rep.">
        <title>Orb-weaving spider Araneus ventricosus genome elucidates the spidroin gene catalogue.</title>
        <authorList>
            <person name="Kono N."/>
            <person name="Nakamura H."/>
            <person name="Ohtoshi R."/>
            <person name="Moran D.A.P."/>
            <person name="Shinohara A."/>
            <person name="Yoshida Y."/>
            <person name="Fujiwara M."/>
            <person name="Mori M."/>
            <person name="Tomita M."/>
            <person name="Arakawa K."/>
        </authorList>
    </citation>
    <scope>NUCLEOTIDE SEQUENCE [LARGE SCALE GENOMIC DNA]</scope>
</reference>